<protein>
    <submittedName>
        <fullName evidence="2">Uncharacterized protein</fullName>
    </submittedName>
</protein>
<organism evidence="2 3">
    <name type="scientific">Dichotomopilus funicola</name>
    <dbReference type="NCBI Taxonomy" id="1934379"/>
    <lineage>
        <taxon>Eukaryota</taxon>
        <taxon>Fungi</taxon>
        <taxon>Dikarya</taxon>
        <taxon>Ascomycota</taxon>
        <taxon>Pezizomycotina</taxon>
        <taxon>Sordariomycetes</taxon>
        <taxon>Sordariomycetidae</taxon>
        <taxon>Sordariales</taxon>
        <taxon>Chaetomiaceae</taxon>
        <taxon>Dichotomopilus</taxon>
    </lineage>
</organism>
<comment type="caution">
    <text evidence="2">The sequence shown here is derived from an EMBL/GenBank/DDBJ whole genome shotgun (WGS) entry which is preliminary data.</text>
</comment>
<name>A0AAN6ZIZ1_9PEZI</name>
<keyword evidence="3" id="KW-1185">Reference proteome</keyword>
<accession>A0AAN6ZIZ1</accession>
<feature type="compositionally biased region" description="Basic and acidic residues" evidence="1">
    <location>
        <begin position="23"/>
        <end position="37"/>
    </location>
</feature>
<gene>
    <name evidence="2" type="ORF">C8A04DRAFT_33226</name>
</gene>
<dbReference type="EMBL" id="MU853671">
    <property type="protein sequence ID" value="KAK4139314.1"/>
    <property type="molecule type" value="Genomic_DNA"/>
</dbReference>
<dbReference type="GeneID" id="87818991"/>
<dbReference type="AlphaFoldDB" id="A0AAN6ZIZ1"/>
<evidence type="ECO:0000313" key="3">
    <source>
        <dbReference type="Proteomes" id="UP001302676"/>
    </source>
</evidence>
<reference evidence="2" key="1">
    <citation type="journal article" date="2023" name="Mol. Phylogenet. Evol.">
        <title>Genome-scale phylogeny and comparative genomics of the fungal order Sordariales.</title>
        <authorList>
            <person name="Hensen N."/>
            <person name="Bonometti L."/>
            <person name="Westerberg I."/>
            <person name="Brannstrom I.O."/>
            <person name="Guillou S."/>
            <person name="Cros-Aarteil S."/>
            <person name="Calhoun S."/>
            <person name="Haridas S."/>
            <person name="Kuo A."/>
            <person name="Mondo S."/>
            <person name="Pangilinan J."/>
            <person name="Riley R."/>
            <person name="LaButti K."/>
            <person name="Andreopoulos B."/>
            <person name="Lipzen A."/>
            <person name="Chen C."/>
            <person name="Yan M."/>
            <person name="Daum C."/>
            <person name="Ng V."/>
            <person name="Clum A."/>
            <person name="Steindorff A."/>
            <person name="Ohm R.A."/>
            <person name="Martin F."/>
            <person name="Silar P."/>
            <person name="Natvig D.O."/>
            <person name="Lalanne C."/>
            <person name="Gautier V."/>
            <person name="Ament-Velasquez S.L."/>
            <person name="Kruys A."/>
            <person name="Hutchinson M.I."/>
            <person name="Powell A.J."/>
            <person name="Barry K."/>
            <person name="Miller A.N."/>
            <person name="Grigoriev I.V."/>
            <person name="Debuchy R."/>
            <person name="Gladieux P."/>
            <person name="Hiltunen Thoren M."/>
            <person name="Johannesson H."/>
        </authorList>
    </citation>
    <scope>NUCLEOTIDE SEQUENCE</scope>
    <source>
        <strain evidence="2">CBS 141.50</strain>
    </source>
</reference>
<sequence length="175" mass="19522">MDARRRQILEWICTGKHVIQTDYDKPASDRTADDATRSAHHVAPSETSTSSSSDIPDELIGTDHDLLIPSSADIDRVFQDGRATWARFAELAEALPLHAFPAEFASLSIMLKDVPALPDNPPKKGFIIGRPLWHVPDPDPAGGTEKPEWDLQYAHGVQKFFHVSYPRPIECHIYS</sequence>
<evidence type="ECO:0000256" key="1">
    <source>
        <dbReference type="SAM" id="MobiDB-lite"/>
    </source>
</evidence>
<feature type="region of interest" description="Disordered" evidence="1">
    <location>
        <begin position="23"/>
        <end position="58"/>
    </location>
</feature>
<reference evidence="2" key="2">
    <citation type="submission" date="2023-05" db="EMBL/GenBank/DDBJ databases">
        <authorList>
            <consortium name="Lawrence Berkeley National Laboratory"/>
            <person name="Steindorff A."/>
            <person name="Hensen N."/>
            <person name="Bonometti L."/>
            <person name="Westerberg I."/>
            <person name="Brannstrom I.O."/>
            <person name="Guillou S."/>
            <person name="Cros-Aarteil S."/>
            <person name="Calhoun S."/>
            <person name="Haridas S."/>
            <person name="Kuo A."/>
            <person name="Mondo S."/>
            <person name="Pangilinan J."/>
            <person name="Riley R."/>
            <person name="Labutti K."/>
            <person name="Andreopoulos B."/>
            <person name="Lipzen A."/>
            <person name="Chen C."/>
            <person name="Yanf M."/>
            <person name="Daum C."/>
            <person name="Ng V."/>
            <person name="Clum A."/>
            <person name="Ohm R."/>
            <person name="Martin F."/>
            <person name="Silar P."/>
            <person name="Natvig D."/>
            <person name="Lalanne C."/>
            <person name="Gautier V."/>
            <person name="Ament-Velasquez S.L."/>
            <person name="Kruys A."/>
            <person name="Hutchinson M.I."/>
            <person name="Powell A.J."/>
            <person name="Barry K."/>
            <person name="Miller A.N."/>
            <person name="Grigoriev I.V."/>
            <person name="Debuchy R."/>
            <person name="Gladieux P."/>
            <person name="Thoren M.H."/>
            <person name="Johannesson H."/>
        </authorList>
    </citation>
    <scope>NUCLEOTIDE SEQUENCE</scope>
    <source>
        <strain evidence="2">CBS 141.50</strain>
    </source>
</reference>
<dbReference type="Proteomes" id="UP001302676">
    <property type="component" value="Unassembled WGS sequence"/>
</dbReference>
<proteinExistence type="predicted"/>
<evidence type="ECO:0000313" key="2">
    <source>
        <dbReference type="EMBL" id="KAK4139314.1"/>
    </source>
</evidence>
<dbReference type="RefSeq" id="XP_062632685.1">
    <property type="nucleotide sequence ID" value="XM_062782378.1"/>
</dbReference>